<dbReference type="Gene3D" id="3.20.80.10">
    <property type="entry name" value="Regulatory factor, effector binding domain"/>
    <property type="match status" value="1"/>
</dbReference>
<comment type="caution">
    <text evidence="3">The sequence shown here is derived from an EMBL/GenBank/DDBJ whole genome shotgun (WGS) entry which is preliminary data.</text>
</comment>
<organism evidence="3 4">
    <name type="scientific">Phytophthora nicotianae P1976</name>
    <dbReference type="NCBI Taxonomy" id="1317066"/>
    <lineage>
        <taxon>Eukaryota</taxon>
        <taxon>Sar</taxon>
        <taxon>Stramenopiles</taxon>
        <taxon>Oomycota</taxon>
        <taxon>Peronosporomycetes</taxon>
        <taxon>Peronosporales</taxon>
        <taxon>Peronosporaceae</taxon>
        <taxon>Phytophthora</taxon>
    </lineage>
</organism>
<reference evidence="3 4" key="1">
    <citation type="submission" date="2013-11" db="EMBL/GenBank/DDBJ databases">
        <title>The Genome Sequence of Phytophthora parasitica P1976.</title>
        <authorList>
            <consortium name="The Broad Institute Genomics Platform"/>
            <person name="Russ C."/>
            <person name="Tyler B."/>
            <person name="Panabieres F."/>
            <person name="Shan W."/>
            <person name="Tripathy S."/>
            <person name="Grunwald N."/>
            <person name="Machado M."/>
            <person name="Johnson C.S."/>
            <person name="Walker B."/>
            <person name="Young S."/>
            <person name="Zeng Q."/>
            <person name="Gargeya S."/>
            <person name="Fitzgerald M."/>
            <person name="Haas B."/>
            <person name="Abouelleil A."/>
            <person name="Allen A.W."/>
            <person name="Alvarado L."/>
            <person name="Arachchi H.M."/>
            <person name="Berlin A.M."/>
            <person name="Chapman S.B."/>
            <person name="Gainer-Dewar J."/>
            <person name="Goldberg J."/>
            <person name="Griggs A."/>
            <person name="Gujja S."/>
            <person name="Hansen M."/>
            <person name="Howarth C."/>
            <person name="Imamovic A."/>
            <person name="Ireland A."/>
            <person name="Larimer J."/>
            <person name="McCowan C."/>
            <person name="Murphy C."/>
            <person name="Pearson M."/>
            <person name="Poon T.W."/>
            <person name="Priest M."/>
            <person name="Roberts A."/>
            <person name="Saif S."/>
            <person name="Shea T."/>
            <person name="Sisk P."/>
            <person name="Sykes S."/>
            <person name="Wortman J."/>
            <person name="Nusbaum C."/>
            <person name="Birren B."/>
        </authorList>
    </citation>
    <scope>NUCLEOTIDE SEQUENCE [LARGE SCALE GENOMIC DNA]</scope>
    <source>
        <strain evidence="3 4">P1976</strain>
    </source>
</reference>
<evidence type="ECO:0000259" key="2">
    <source>
        <dbReference type="SMART" id="SM00871"/>
    </source>
</evidence>
<protein>
    <recommendedName>
        <fullName evidence="2">AraC effector-binding domain-containing protein</fullName>
    </recommendedName>
</protein>
<dbReference type="InterPro" id="IPR010499">
    <property type="entry name" value="AraC_E-bd"/>
</dbReference>
<sequence>MHYRTQRVSRQLDISNLEVEIFGASSGNLFFFFHCSKRHLENSMTTETPTTKSLAAVRVLSLRSVLPSYRAQGGLWEKIFGFAKTHDVVVTGATFAINYTKDDRQTDVEVEVCLPIADDAQIPEEAPFSVREVPAVDRAAVMVYTGHCEGYMSAYQTFFGRIHSKKLTPAGPSREVYVKRPTGNEEEDQDSVTEIQLPVA</sequence>
<feature type="region of interest" description="Disordered" evidence="1">
    <location>
        <begin position="173"/>
        <end position="200"/>
    </location>
</feature>
<evidence type="ECO:0000256" key="1">
    <source>
        <dbReference type="SAM" id="MobiDB-lite"/>
    </source>
</evidence>
<dbReference type="OrthoDB" id="58441at2759"/>
<name>A0A081AVP9_PHYNI</name>
<gene>
    <name evidence="3" type="ORF">F444_02955</name>
</gene>
<evidence type="ECO:0000313" key="3">
    <source>
        <dbReference type="EMBL" id="ETO82960.1"/>
    </source>
</evidence>
<dbReference type="Pfam" id="PF06445">
    <property type="entry name" value="GyrI-like"/>
    <property type="match status" value="1"/>
</dbReference>
<evidence type="ECO:0000313" key="4">
    <source>
        <dbReference type="Proteomes" id="UP000028582"/>
    </source>
</evidence>
<proteinExistence type="predicted"/>
<dbReference type="SUPFAM" id="SSF55136">
    <property type="entry name" value="Probable bacterial effector-binding domain"/>
    <property type="match status" value="1"/>
</dbReference>
<dbReference type="InterPro" id="IPR029442">
    <property type="entry name" value="GyrI-like"/>
</dbReference>
<accession>A0A081AVP9</accession>
<dbReference type="InterPro" id="IPR011256">
    <property type="entry name" value="Reg_factor_effector_dom_sf"/>
</dbReference>
<dbReference type="SMART" id="SM00871">
    <property type="entry name" value="AraC_E_bind"/>
    <property type="match status" value="1"/>
</dbReference>
<dbReference type="EMBL" id="ANJA01000596">
    <property type="protein sequence ID" value="ETO82960.1"/>
    <property type="molecule type" value="Genomic_DNA"/>
</dbReference>
<feature type="domain" description="AraC effector-binding" evidence="2">
    <location>
        <begin position="47"/>
        <end position="200"/>
    </location>
</feature>
<dbReference type="AlphaFoldDB" id="A0A081AVP9"/>
<dbReference type="Proteomes" id="UP000028582">
    <property type="component" value="Unassembled WGS sequence"/>
</dbReference>